<evidence type="ECO:0000313" key="1">
    <source>
        <dbReference type="EMBL" id="MBX65953.1"/>
    </source>
</evidence>
<dbReference type="AlphaFoldDB" id="A0A2P2QG31"/>
<organism evidence="1">
    <name type="scientific">Rhizophora mucronata</name>
    <name type="common">Asiatic mangrove</name>
    <dbReference type="NCBI Taxonomy" id="61149"/>
    <lineage>
        <taxon>Eukaryota</taxon>
        <taxon>Viridiplantae</taxon>
        <taxon>Streptophyta</taxon>
        <taxon>Embryophyta</taxon>
        <taxon>Tracheophyta</taxon>
        <taxon>Spermatophyta</taxon>
        <taxon>Magnoliopsida</taxon>
        <taxon>eudicotyledons</taxon>
        <taxon>Gunneridae</taxon>
        <taxon>Pentapetalae</taxon>
        <taxon>rosids</taxon>
        <taxon>fabids</taxon>
        <taxon>Malpighiales</taxon>
        <taxon>Rhizophoraceae</taxon>
        <taxon>Rhizophora</taxon>
    </lineage>
</organism>
<accession>A0A2P2QG31</accession>
<reference evidence="1" key="1">
    <citation type="submission" date="2018-02" db="EMBL/GenBank/DDBJ databases">
        <title>Rhizophora mucronata_Transcriptome.</title>
        <authorList>
            <person name="Meera S.P."/>
            <person name="Sreeshan A."/>
            <person name="Augustine A."/>
        </authorList>
    </citation>
    <scope>NUCLEOTIDE SEQUENCE</scope>
    <source>
        <tissue evidence="1">Leaf</tissue>
    </source>
</reference>
<dbReference type="EMBL" id="GGEC01085469">
    <property type="protein sequence ID" value="MBX65953.1"/>
    <property type="molecule type" value="Transcribed_RNA"/>
</dbReference>
<protein>
    <submittedName>
        <fullName evidence="1">Uncharacterized protein</fullName>
    </submittedName>
</protein>
<sequence length="24" mass="3010">MLQDALKFMPHTRYSYFMSVILMW</sequence>
<proteinExistence type="predicted"/>
<name>A0A2P2QG31_RHIMU</name>